<reference evidence="12" key="1">
    <citation type="submission" date="2020-02" db="EMBL/GenBank/DDBJ databases">
        <authorList>
            <person name="Palmer J.M."/>
        </authorList>
    </citation>
    <scope>NUCLEOTIDE SEQUENCE</scope>
    <source>
        <strain evidence="12">EPUS1.4</strain>
        <tissue evidence="12">Thallus</tissue>
    </source>
</reference>
<dbReference type="GO" id="GO:0005886">
    <property type="term" value="C:plasma membrane"/>
    <property type="evidence" value="ECO:0007669"/>
    <property type="project" value="TreeGrafter"/>
</dbReference>
<evidence type="ECO:0000256" key="2">
    <source>
        <dbReference type="ARBA" id="ARBA00022448"/>
    </source>
</evidence>
<protein>
    <recommendedName>
        <fullName evidence="11">Potassium channel domain-containing protein</fullName>
    </recommendedName>
</protein>
<proteinExistence type="inferred from homology"/>
<evidence type="ECO:0000256" key="8">
    <source>
        <dbReference type="RuleBase" id="RU003857"/>
    </source>
</evidence>
<evidence type="ECO:0000256" key="4">
    <source>
        <dbReference type="ARBA" id="ARBA00022989"/>
    </source>
</evidence>
<evidence type="ECO:0000313" key="13">
    <source>
        <dbReference type="Proteomes" id="UP000606974"/>
    </source>
</evidence>
<dbReference type="PRINTS" id="PR01333">
    <property type="entry name" value="2POREKCHANEL"/>
</dbReference>
<dbReference type="SUPFAM" id="SSF81324">
    <property type="entry name" value="Voltage-gated potassium channels"/>
    <property type="match status" value="2"/>
</dbReference>
<dbReference type="GO" id="GO:0015271">
    <property type="term" value="F:outward rectifier potassium channel activity"/>
    <property type="evidence" value="ECO:0007669"/>
    <property type="project" value="TreeGrafter"/>
</dbReference>
<feature type="transmembrane region" description="Helical" evidence="10">
    <location>
        <begin position="430"/>
        <end position="447"/>
    </location>
</feature>
<feature type="transmembrane region" description="Helical" evidence="10">
    <location>
        <begin position="95"/>
        <end position="118"/>
    </location>
</feature>
<comment type="caution">
    <text evidence="12">The sequence shown here is derived from an EMBL/GenBank/DDBJ whole genome shotgun (WGS) entry which is preliminary data.</text>
</comment>
<keyword evidence="7 8" id="KW-0407">Ion channel</keyword>
<dbReference type="Proteomes" id="UP000606974">
    <property type="component" value="Unassembled WGS sequence"/>
</dbReference>
<dbReference type="PANTHER" id="PTHR11003:SF301">
    <property type="entry name" value="POTASSIUM CHANNEL PROTEIN"/>
    <property type="match status" value="1"/>
</dbReference>
<feature type="transmembrane region" description="Helical" evidence="10">
    <location>
        <begin position="166"/>
        <end position="189"/>
    </location>
</feature>
<comment type="similarity">
    <text evidence="8">Belongs to the two pore domain potassium channel (TC 1.A.1.8) family.</text>
</comment>
<feature type="transmembrane region" description="Helical" evidence="10">
    <location>
        <begin position="130"/>
        <end position="154"/>
    </location>
</feature>
<gene>
    <name evidence="12" type="ORF">GJ744_010218</name>
</gene>
<dbReference type="EMBL" id="JAACFV010000065">
    <property type="protein sequence ID" value="KAF7507665.1"/>
    <property type="molecule type" value="Genomic_DNA"/>
</dbReference>
<keyword evidence="2 8" id="KW-0813">Transport</keyword>
<feature type="domain" description="Potassium channel" evidence="11">
    <location>
        <begin position="379"/>
        <end position="454"/>
    </location>
</feature>
<keyword evidence="3 8" id="KW-0812">Transmembrane</keyword>
<dbReference type="Gene3D" id="1.10.287.70">
    <property type="match status" value="2"/>
</dbReference>
<dbReference type="FunFam" id="1.10.287.70:FF:000170">
    <property type="entry name" value="Outward-rectifier potassium channel TOK1"/>
    <property type="match status" value="1"/>
</dbReference>
<feature type="transmembrane region" description="Helical" evidence="10">
    <location>
        <begin position="398"/>
        <end position="418"/>
    </location>
</feature>
<keyword evidence="4 10" id="KW-1133">Transmembrane helix</keyword>
<evidence type="ECO:0000259" key="11">
    <source>
        <dbReference type="Pfam" id="PF07885"/>
    </source>
</evidence>
<feature type="transmembrane region" description="Helical" evidence="10">
    <location>
        <begin position="264"/>
        <end position="283"/>
    </location>
</feature>
<feature type="region of interest" description="Disordered" evidence="9">
    <location>
        <begin position="695"/>
        <end position="727"/>
    </location>
</feature>
<sequence length="727" mass="82345">MNDLGLHEPIAEGAKQVKNHYDDSDSENMDEEEVVKSFLVPARWWYASTAFPLLAGTFGPMANTFSVCALVQYWRTEIPPGGTEAHGKDIPDPKWLLAVNAVSLILAVTANISLLLNMARRVSFSTAQPVTILGFWTASILLIALIAVASHHFRAPGVENQALTQAYYYAIFAAGLYQLISYLMCITVWGAYQGHYSREFKLTMSQRTLMLQTISFMAYLLVGAAIYSHVEGWTFLDAIYWADFTCLTVGIGDYAPSTHLGRGLLFPYAMGGIVSLGLVVGSIRSMVLDRGKEKLHARMTEKTRKSVLKRIRDKDNKFTGSRLRGFRHKPITKVALDPTSSRISEMERRRAEFEAMRAVQDLAATKRKWISLGMSGGVFVLLWVIGAVVFCKAEKNQGWTYFGGLYFAYTSLLTIGYGDLSPQSNSGKPFFVFWSLLAVPALTILISDMGDTVVKIIKDFTIYLGEITILPSDEGGLSDRLKYGVYKITGVQVGNKVSVKSDEDIKEKPPMMGNIPRQDEDHRRKQQVVEFTRHAADDLEKEERRDDQAGRDRGDKVADDEHHYRHILLSEMRKMYSYVNQEPAKKFTYEEWAHYLRLLGEDEHDQRYHRRAPIKDKNRKKVAILDRSDPQSIDSVDEQGLSSQGDIPENQFAKDKDEIKEWSWLGNRSPLMGDKDEAEWILERLFAVLERELRKQMGQRDGKPSLPHPHRCSHNSQSQASDTNQDQ</sequence>
<accession>A0A8H7AM88</accession>
<name>A0A8H7AM88_9EURO</name>
<dbReference type="OrthoDB" id="297496at2759"/>
<dbReference type="GO" id="GO:0030322">
    <property type="term" value="P:stabilization of membrane potential"/>
    <property type="evidence" value="ECO:0007669"/>
    <property type="project" value="TreeGrafter"/>
</dbReference>
<keyword evidence="5 8" id="KW-0406">Ion transport</keyword>
<organism evidence="12 13">
    <name type="scientific">Endocarpon pusillum</name>
    <dbReference type="NCBI Taxonomy" id="364733"/>
    <lineage>
        <taxon>Eukaryota</taxon>
        <taxon>Fungi</taxon>
        <taxon>Dikarya</taxon>
        <taxon>Ascomycota</taxon>
        <taxon>Pezizomycotina</taxon>
        <taxon>Eurotiomycetes</taxon>
        <taxon>Chaetothyriomycetidae</taxon>
        <taxon>Verrucariales</taxon>
        <taxon>Verrucariaceae</taxon>
        <taxon>Endocarpon</taxon>
    </lineage>
</organism>
<feature type="compositionally biased region" description="Basic residues" evidence="9">
    <location>
        <begin position="609"/>
        <end position="622"/>
    </location>
</feature>
<feature type="compositionally biased region" description="Polar residues" evidence="9">
    <location>
        <begin position="714"/>
        <end position="727"/>
    </location>
</feature>
<feature type="transmembrane region" description="Helical" evidence="10">
    <location>
        <begin position="209"/>
        <end position="227"/>
    </location>
</feature>
<evidence type="ECO:0000256" key="5">
    <source>
        <dbReference type="ARBA" id="ARBA00023065"/>
    </source>
</evidence>
<evidence type="ECO:0000256" key="7">
    <source>
        <dbReference type="ARBA" id="ARBA00023303"/>
    </source>
</evidence>
<comment type="subcellular location">
    <subcellularLocation>
        <location evidence="1">Membrane</location>
        <topology evidence="1">Multi-pass membrane protein</topology>
    </subcellularLocation>
</comment>
<feature type="region of interest" description="Disordered" evidence="9">
    <location>
        <begin position="502"/>
        <end position="559"/>
    </location>
</feature>
<keyword evidence="6 10" id="KW-0472">Membrane</keyword>
<evidence type="ECO:0000256" key="6">
    <source>
        <dbReference type="ARBA" id="ARBA00023136"/>
    </source>
</evidence>
<dbReference type="InterPro" id="IPR013099">
    <property type="entry name" value="K_chnl_dom"/>
</dbReference>
<evidence type="ECO:0000256" key="1">
    <source>
        <dbReference type="ARBA" id="ARBA00004141"/>
    </source>
</evidence>
<dbReference type="PANTHER" id="PTHR11003">
    <property type="entry name" value="POTASSIUM CHANNEL, SUBFAMILY K"/>
    <property type="match status" value="1"/>
</dbReference>
<evidence type="ECO:0000313" key="12">
    <source>
        <dbReference type="EMBL" id="KAF7507665.1"/>
    </source>
</evidence>
<feature type="compositionally biased region" description="Basic and acidic residues" evidence="9">
    <location>
        <begin position="531"/>
        <end position="559"/>
    </location>
</feature>
<evidence type="ECO:0000256" key="3">
    <source>
        <dbReference type="ARBA" id="ARBA00022692"/>
    </source>
</evidence>
<dbReference type="AlphaFoldDB" id="A0A8H7AM88"/>
<feature type="region of interest" description="Disordered" evidence="9">
    <location>
        <begin position="609"/>
        <end position="653"/>
    </location>
</feature>
<feature type="transmembrane region" description="Helical" evidence="10">
    <location>
        <begin position="369"/>
        <end position="391"/>
    </location>
</feature>
<dbReference type="InterPro" id="IPR003280">
    <property type="entry name" value="2pore_dom_K_chnl"/>
</dbReference>
<dbReference type="Pfam" id="PF07885">
    <property type="entry name" value="Ion_trans_2"/>
    <property type="match status" value="2"/>
</dbReference>
<evidence type="ECO:0000256" key="9">
    <source>
        <dbReference type="SAM" id="MobiDB-lite"/>
    </source>
</evidence>
<dbReference type="GO" id="GO:0022841">
    <property type="term" value="F:potassium ion leak channel activity"/>
    <property type="evidence" value="ECO:0007669"/>
    <property type="project" value="TreeGrafter"/>
</dbReference>
<keyword evidence="13" id="KW-1185">Reference proteome</keyword>
<feature type="domain" description="Potassium channel" evidence="11">
    <location>
        <begin position="216"/>
        <end position="287"/>
    </location>
</feature>
<evidence type="ECO:0000256" key="10">
    <source>
        <dbReference type="SAM" id="Phobius"/>
    </source>
</evidence>
<feature type="compositionally biased region" description="Polar residues" evidence="9">
    <location>
        <begin position="630"/>
        <end position="645"/>
    </location>
</feature>